<sequence length="100" mass="11703">MRKNITQLVISSITGLLLFSSCKNQKETALQESQFYTDSIYSQNLETYRKHKVYLPVNFSKERQYPIVYSTDGDEKLSYEFIRKTLDSLISNQVIEPIIL</sequence>
<accession>A0A2S7T5I4</accession>
<gene>
    <name evidence="1" type="ORF">BST99_05105</name>
</gene>
<evidence type="ECO:0000313" key="1">
    <source>
        <dbReference type="EMBL" id="PQJ15189.1"/>
    </source>
</evidence>
<dbReference type="Gene3D" id="3.40.50.1820">
    <property type="entry name" value="alpha/beta hydrolase"/>
    <property type="match status" value="1"/>
</dbReference>
<dbReference type="EMBL" id="MQVX01000001">
    <property type="protein sequence ID" value="PQJ15189.1"/>
    <property type="molecule type" value="Genomic_DNA"/>
</dbReference>
<dbReference type="Pfam" id="PF00756">
    <property type="entry name" value="Esterase"/>
    <property type="match status" value="1"/>
</dbReference>
<name>A0A2S7T5I4_9FLAO</name>
<dbReference type="PROSITE" id="PS51257">
    <property type="entry name" value="PROKAR_LIPOPROTEIN"/>
    <property type="match status" value="1"/>
</dbReference>
<keyword evidence="2" id="KW-1185">Reference proteome</keyword>
<organism evidence="1 2">
    <name type="scientific">Aureicoccus marinus</name>
    <dbReference type="NCBI Taxonomy" id="754435"/>
    <lineage>
        <taxon>Bacteria</taxon>
        <taxon>Pseudomonadati</taxon>
        <taxon>Bacteroidota</taxon>
        <taxon>Flavobacteriia</taxon>
        <taxon>Flavobacteriales</taxon>
        <taxon>Flavobacteriaceae</taxon>
        <taxon>Aureicoccus</taxon>
    </lineage>
</organism>
<proteinExistence type="predicted"/>
<dbReference type="OrthoDB" id="9803578at2"/>
<reference evidence="2" key="1">
    <citation type="submission" date="2016-11" db="EMBL/GenBank/DDBJ databases">
        <title>Trade-off between light-utilization and light-protection in marine flavobacteria.</title>
        <authorList>
            <person name="Kumagai Y."/>
            <person name="Yoshizawa S."/>
            <person name="Kogure K."/>
        </authorList>
    </citation>
    <scope>NUCLEOTIDE SEQUENCE [LARGE SCALE GENOMIC DNA]</scope>
    <source>
        <strain evidence="2">SG-18</strain>
    </source>
</reference>
<evidence type="ECO:0000313" key="2">
    <source>
        <dbReference type="Proteomes" id="UP000239366"/>
    </source>
</evidence>
<dbReference type="AlphaFoldDB" id="A0A2S7T5I4"/>
<protein>
    <submittedName>
        <fullName evidence="1">Uncharacterized protein</fullName>
    </submittedName>
</protein>
<comment type="caution">
    <text evidence="1">The sequence shown here is derived from an EMBL/GenBank/DDBJ whole genome shotgun (WGS) entry which is preliminary data.</text>
</comment>
<dbReference type="InterPro" id="IPR029058">
    <property type="entry name" value="AB_hydrolase_fold"/>
</dbReference>
<dbReference type="InterPro" id="IPR000801">
    <property type="entry name" value="Esterase-like"/>
</dbReference>
<dbReference type="Proteomes" id="UP000239366">
    <property type="component" value="Unassembled WGS sequence"/>
</dbReference>
<dbReference type="RefSeq" id="WP_105000842.1">
    <property type="nucleotide sequence ID" value="NZ_MQVX01000001.1"/>
</dbReference>